<proteinExistence type="predicted"/>
<dbReference type="AlphaFoldDB" id="A0A2S6IBP7"/>
<dbReference type="Proteomes" id="UP000237662">
    <property type="component" value="Unassembled WGS sequence"/>
</dbReference>
<gene>
    <name evidence="1" type="ORF">CLV84_0007</name>
</gene>
<accession>A0A2S6IBP7</accession>
<comment type="caution">
    <text evidence="1">The sequence shown here is derived from an EMBL/GenBank/DDBJ whole genome shotgun (WGS) entry which is preliminary data.</text>
</comment>
<name>A0A2S6IBP7_9BACT</name>
<evidence type="ECO:0000313" key="2">
    <source>
        <dbReference type="Proteomes" id="UP000237662"/>
    </source>
</evidence>
<dbReference type="EMBL" id="PTJC01000004">
    <property type="protein sequence ID" value="PPK89084.1"/>
    <property type="molecule type" value="Genomic_DNA"/>
</dbReference>
<sequence length="75" mass="9080">MSEWEFKLAAEKDNWIFIDKKVTDSSIQFVIKHNPMSNYIDLLYLLMVYNIDYRKVYVEDGMFGNYWLKDTNIKS</sequence>
<organism evidence="1 2">
    <name type="scientific">Neolewinella xylanilytica</name>
    <dbReference type="NCBI Taxonomy" id="1514080"/>
    <lineage>
        <taxon>Bacteria</taxon>
        <taxon>Pseudomonadati</taxon>
        <taxon>Bacteroidota</taxon>
        <taxon>Saprospiria</taxon>
        <taxon>Saprospirales</taxon>
        <taxon>Lewinellaceae</taxon>
        <taxon>Neolewinella</taxon>
    </lineage>
</organism>
<keyword evidence="2" id="KW-1185">Reference proteome</keyword>
<protein>
    <submittedName>
        <fullName evidence="1">Uncharacterized protein</fullName>
    </submittedName>
</protein>
<reference evidence="1 2" key="1">
    <citation type="submission" date="2018-02" db="EMBL/GenBank/DDBJ databases">
        <title>Genomic Encyclopedia of Archaeal and Bacterial Type Strains, Phase II (KMG-II): from individual species to whole genera.</title>
        <authorList>
            <person name="Goeker M."/>
        </authorList>
    </citation>
    <scope>NUCLEOTIDE SEQUENCE [LARGE SCALE GENOMIC DNA]</scope>
    <source>
        <strain evidence="1 2">DSM 29526</strain>
    </source>
</reference>
<evidence type="ECO:0000313" key="1">
    <source>
        <dbReference type="EMBL" id="PPK89084.1"/>
    </source>
</evidence>